<evidence type="ECO:0000313" key="3">
    <source>
        <dbReference type="Proteomes" id="UP000002051"/>
    </source>
</evidence>
<accession>G7K1T7</accession>
<sequence length="56" mass="6165">MSLCDSKVNLPSANDPLSHELYKHGNIDIQFMAGAIVRGHYISLTMVWGFLPAFAS</sequence>
<dbReference type="PaxDb" id="3880-AES99285"/>
<dbReference type="EMBL" id="CM001221">
    <property type="protein sequence ID" value="AES99285.1"/>
    <property type="molecule type" value="Genomic_DNA"/>
</dbReference>
<name>G7K1T7_MEDTR</name>
<reference evidence="1 3" key="2">
    <citation type="journal article" date="2014" name="BMC Genomics">
        <title>An improved genome release (version Mt4.0) for the model legume Medicago truncatula.</title>
        <authorList>
            <person name="Tang H."/>
            <person name="Krishnakumar V."/>
            <person name="Bidwell S."/>
            <person name="Rosen B."/>
            <person name="Chan A."/>
            <person name="Zhou S."/>
            <person name="Gentzbittel L."/>
            <person name="Childs K.L."/>
            <person name="Yandell M."/>
            <person name="Gundlach H."/>
            <person name="Mayer K.F."/>
            <person name="Schwartz D.C."/>
            <person name="Town C.D."/>
        </authorList>
    </citation>
    <scope>GENOME REANNOTATION</scope>
    <source>
        <strain evidence="2 3">cv. Jemalong A17</strain>
    </source>
</reference>
<evidence type="ECO:0000313" key="2">
    <source>
        <dbReference type="EnsemblPlants" id="AES99285"/>
    </source>
</evidence>
<protein>
    <submittedName>
        <fullName evidence="1">Transmembrane protein, putative</fullName>
    </submittedName>
</protein>
<dbReference type="AlphaFoldDB" id="G7K1T7"/>
<proteinExistence type="predicted"/>
<dbReference type="HOGENOM" id="CLU_3017297_0_0_1"/>
<evidence type="ECO:0000313" key="1">
    <source>
        <dbReference type="EMBL" id="AES99285.1"/>
    </source>
</evidence>
<keyword evidence="1" id="KW-0812">Transmembrane</keyword>
<reference evidence="1 3" key="1">
    <citation type="journal article" date="2011" name="Nature">
        <title>The Medicago genome provides insight into the evolution of rhizobial symbioses.</title>
        <authorList>
            <person name="Young N.D."/>
            <person name="Debelle F."/>
            <person name="Oldroyd G.E."/>
            <person name="Geurts R."/>
            <person name="Cannon S.B."/>
            <person name="Udvardi M.K."/>
            <person name="Benedito V.A."/>
            <person name="Mayer K.F."/>
            <person name="Gouzy J."/>
            <person name="Schoof H."/>
            <person name="Van de Peer Y."/>
            <person name="Proost S."/>
            <person name="Cook D.R."/>
            <person name="Meyers B.C."/>
            <person name="Spannagl M."/>
            <person name="Cheung F."/>
            <person name="De Mita S."/>
            <person name="Krishnakumar V."/>
            <person name="Gundlach H."/>
            <person name="Zhou S."/>
            <person name="Mudge J."/>
            <person name="Bharti A.K."/>
            <person name="Murray J.D."/>
            <person name="Naoumkina M.A."/>
            <person name="Rosen B."/>
            <person name="Silverstein K.A."/>
            <person name="Tang H."/>
            <person name="Rombauts S."/>
            <person name="Zhao P.X."/>
            <person name="Zhou P."/>
            <person name="Barbe V."/>
            <person name="Bardou P."/>
            <person name="Bechner M."/>
            <person name="Bellec A."/>
            <person name="Berger A."/>
            <person name="Berges H."/>
            <person name="Bidwell S."/>
            <person name="Bisseling T."/>
            <person name="Choisne N."/>
            <person name="Couloux A."/>
            <person name="Denny R."/>
            <person name="Deshpande S."/>
            <person name="Dai X."/>
            <person name="Doyle J.J."/>
            <person name="Dudez A.M."/>
            <person name="Farmer A.D."/>
            <person name="Fouteau S."/>
            <person name="Franken C."/>
            <person name="Gibelin C."/>
            <person name="Gish J."/>
            <person name="Goldstein S."/>
            <person name="Gonzalez A.J."/>
            <person name="Green P.J."/>
            <person name="Hallab A."/>
            <person name="Hartog M."/>
            <person name="Hua A."/>
            <person name="Humphray S.J."/>
            <person name="Jeong D.H."/>
            <person name="Jing Y."/>
            <person name="Jocker A."/>
            <person name="Kenton S.M."/>
            <person name="Kim D.J."/>
            <person name="Klee K."/>
            <person name="Lai H."/>
            <person name="Lang C."/>
            <person name="Lin S."/>
            <person name="Macmil S.L."/>
            <person name="Magdelenat G."/>
            <person name="Matthews L."/>
            <person name="McCorrison J."/>
            <person name="Monaghan E.L."/>
            <person name="Mun J.H."/>
            <person name="Najar F.Z."/>
            <person name="Nicholson C."/>
            <person name="Noirot C."/>
            <person name="O'Bleness M."/>
            <person name="Paule C.R."/>
            <person name="Poulain J."/>
            <person name="Prion F."/>
            <person name="Qin B."/>
            <person name="Qu C."/>
            <person name="Retzel E.F."/>
            <person name="Riddle C."/>
            <person name="Sallet E."/>
            <person name="Samain S."/>
            <person name="Samson N."/>
            <person name="Sanders I."/>
            <person name="Saurat O."/>
            <person name="Scarpelli C."/>
            <person name="Schiex T."/>
            <person name="Segurens B."/>
            <person name="Severin A.J."/>
            <person name="Sherrier D.J."/>
            <person name="Shi R."/>
            <person name="Sims S."/>
            <person name="Singer S.R."/>
            <person name="Sinharoy S."/>
            <person name="Sterck L."/>
            <person name="Viollet A."/>
            <person name="Wang B.B."/>
            <person name="Wang K."/>
            <person name="Wang M."/>
            <person name="Wang X."/>
            <person name="Warfsmann J."/>
            <person name="Weissenbach J."/>
            <person name="White D.D."/>
            <person name="White J.D."/>
            <person name="Wiley G.B."/>
            <person name="Wincker P."/>
            <person name="Xing Y."/>
            <person name="Yang L."/>
            <person name="Yao Z."/>
            <person name="Ying F."/>
            <person name="Zhai J."/>
            <person name="Zhou L."/>
            <person name="Zuber A."/>
            <person name="Denarie J."/>
            <person name="Dixon R.A."/>
            <person name="May G.D."/>
            <person name="Schwartz D.C."/>
            <person name="Rogers J."/>
            <person name="Quetier F."/>
            <person name="Town C.D."/>
            <person name="Roe B.A."/>
        </authorList>
    </citation>
    <scope>NUCLEOTIDE SEQUENCE [LARGE SCALE GENOMIC DNA]</scope>
    <source>
        <strain evidence="1">A17</strain>
        <strain evidence="2 3">cv. Jemalong A17</strain>
    </source>
</reference>
<dbReference type="EnsemblPlants" id="AES99285">
    <property type="protein sequence ID" value="AES99285"/>
    <property type="gene ID" value="MTR_5g078710"/>
</dbReference>
<keyword evidence="1" id="KW-0472">Membrane</keyword>
<gene>
    <name evidence="1" type="ordered locus">MTR_5g078710</name>
</gene>
<dbReference type="Proteomes" id="UP000002051">
    <property type="component" value="Chromosome 5"/>
</dbReference>
<reference evidence="2" key="3">
    <citation type="submission" date="2015-04" db="UniProtKB">
        <authorList>
            <consortium name="EnsemblPlants"/>
        </authorList>
    </citation>
    <scope>IDENTIFICATION</scope>
    <source>
        <strain evidence="2">cv. Jemalong A17</strain>
    </source>
</reference>
<keyword evidence="3" id="KW-1185">Reference proteome</keyword>
<organism evidence="1 3">
    <name type="scientific">Medicago truncatula</name>
    <name type="common">Barrel medic</name>
    <name type="synonym">Medicago tribuloides</name>
    <dbReference type="NCBI Taxonomy" id="3880"/>
    <lineage>
        <taxon>Eukaryota</taxon>
        <taxon>Viridiplantae</taxon>
        <taxon>Streptophyta</taxon>
        <taxon>Embryophyta</taxon>
        <taxon>Tracheophyta</taxon>
        <taxon>Spermatophyta</taxon>
        <taxon>Magnoliopsida</taxon>
        <taxon>eudicotyledons</taxon>
        <taxon>Gunneridae</taxon>
        <taxon>Pentapetalae</taxon>
        <taxon>rosids</taxon>
        <taxon>fabids</taxon>
        <taxon>Fabales</taxon>
        <taxon>Fabaceae</taxon>
        <taxon>Papilionoideae</taxon>
        <taxon>50 kb inversion clade</taxon>
        <taxon>NPAAA clade</taxon>
        <taxon>Hologalegina</taxon>
        <taxon>IRL clade</taxon>
        <taxon>Trifolieae</taxon>
        <taxon>Medicago</taxon>
    </lineage>
</organism>